<gene>
    <name evidence="1" type="ORF">H103_00015</name>
</gene>
<evidence type="ECO:0000313" key="1">
    <source>
        <dbReference type="EMBL" id="EZF57780.1"/>
    </source>
</evidence>
<dbReference type="OrthoDB" id="4499616at2759"/>
<protein>
    <submittedName>
        <fullName evidence="1">Uncharacterized protein</fullName>
    </submittedName>
</protein>
<reference evidence="1" key="1">
    <citation type="submission" date="2014-02" db="EMBL/GenBank/DDBJ databases">
        <title>The Genome Sequence of Trichophyton rubrum (morphotype fischeri) CBS 288.86.</title>
        <authorList>
            <consortium name="The Broad Institute Genomics Platform"/>
            <person name="Cuomo C.A."/>
            <person name="White T.C."/>
            <person name="Graser Y."/>
            <person name="Martinez-Rossi N."/>
            <person name="Heitman J."/>
            <person name="Young S.K."/>
            <person name="Zeng Q."/>
            <person name="Gargeya S."/>
            <person name="Abouelleil A."/>
            <person name="Alvarado L."/>
            <person name="Chapman S.B."/>
            <person name="Gainer-Dewar J."/>
            <person name="Goldberg J."/>
            <person name="Griggs A."/>
            <person name="Gujja S."/>
            <person name="Hansen M."/>
            <person name="Howarth C."/>
            <person name="Imamovic A."/>
            <person name="Larimer J."/>
            <person name="Martinez D."/>
            <person name="Murphy C."/>
            <person name="Pearson M.D."/>
            <person name="Persinoti G."/>
            <person name="Poon T."/>
            <person name="Priest M."/>
            <person name="Roberts A.D."/>
            <person name="Saif S."/>
            <person name="Shea T.D."/>
            <person name="Sykes S.N."/>
            <person name="Wortman J."/>
            <person name="Nusbaum C."/>
            <person name="Birren B."/>
        </authorList>
    </citation>
    <scope>NUCLEOTIDE SEQUENCE [LARGE SCALE GENOMIC DNA]</scope>
    <source>
        <strain evidence="1">CBS 288.86</strain>
    </source>
</reference>
<name>A0A022WHA2_TRIRU</name>
<accession>A0A022WHA2</accession>
<dbReference type="EMBL" id="KK207668">
    <property type="protein sequence ID" value="EZF57780.1"/>
    <property type="molecule type" value="Genomic_DNA"/>
</dbReference>
<dbReference type="Proteomes" id="UP000023758">
    <property type="component" value="Unassembled WGS sequence"/>
</dbReference>
<proteinExistence type="predicted"/>
<dbReference type="HOGENOM" id="CLU_1628239_0_0_1"/>
<sequence>MAHLPTQQRQTDTYLEIRGIKRSLERLRKDDAEGVVTGIWIAILASVFKAEHEGVTDLLGLHFIQQGKQCYEVQFLVVQAKAPRKETQDSAWEGAKAQLLDYLPHLEPKRKRPRYGIVAVGKWAQFVLFDEDSRQLTALHDGHLHVERQCQDIQDLLVYVRENH</sequence>
<organism evidence="1">
    <name type="scientific">Trichophyton rubrum CBS 288.86</name>
    <dbReference type="NCBI Taxonomy" id="1215330"/>
    <lineage>
        <taxon>Eukaryota</taxon>
        <taxon>Fungi</taxon>
        <taxon>Dikarya</taxon>
        <taxon>Ascomycota</taxon>
        <taxon>Pezizomycotina</taxon>
        <taxon>Eurotiomycetes</taxon>
        <taxon>Eurotiomycetidae</taxon>
        <taxon>Onygenales</taxon>
        <taxon>Arthrodermataceae</taxon>
        <taxon>Trichophyton</taxon>
    </lineage>
</organism>
<dbReference type="AlphaFoldDB" id="A0A022WHA2"/>